<feature type="compositionally biased region" description="Polar residues" evidence="6">
    <location>
        <begin position="395"/>
        <end position="404"/>
    </location>
</feature>
<sequence>MKPLSESEPTAAGPYRLHAELGRGGMGRVLLGSAPDGRIVAVKQVHARLAADDGFRARFRREVAASRKVSGAYTAPVLDADPDAPTPWLASAFVCGPSLGAAVETAGVLPEEPVRHLAAGLAAALAEIHRAGLIHRDLKPENVLLAEDGVRVIDFGIVRVAEGAGATALTQPDRVIGSPAFMSPEQAEGRELTPAGDVFSLGSVLVLAVTGRSPFAGASAAQALYNVVHAEPGLAAVPPPLRRIIEPCLAKDPAARPTPAQLLELIGARGHAGQPWPYAVHRMIAAQRADVDRLLGDPDRTLVTGPSRTDAMAAAPTQTAATPPQPGPVPPQPAHPPQRQRQPEPKPESKQKPPRPGGKAVAALVLSGVLAVTGIGAWAYTLTSGDGKAAAQPDFSPSPSTTADPSGEPDEPDKYTKMPLCSEAAGKLPLPEGEVKAGNDIEASHQAVTNCSWSRSGARSPHAFVQWDVKRSTGSDPGWGTEAQTKWFDDAYADAGTVRESELGFGDDAYWRDEGGDEHCALHVRDGNLAVLVRLGGHHTLPECRPEAQQIARAALSAMSG</sequence>
<dbReference type="Gene3D" id="1.10.510.10">
    <property type="entry name" value="Transferase(Phosphotransferase) domain 1"/>
    <property type="match status" value="1"/>
</dbReference>
<dbReference type="KEGG" id="sarm:DVA86_20260"/>
<dbReference type="CDD" id="cd14014">
    <property type="entry name" value="STKc_PknB_like"/>
    <property type="match status" value="1"/>
</dbReference>
<evidence type="ECO:0000256" key="6">
    <source>
        <dbReference type="SAM" id="MobiDB-lite"/>
    </source>
</evidence>
<dbReference type="RefSeq" id="WP_208880192.1">
    <property type="nucleotide sequence ID" value="NZ_CP031320.1"/>
</dbReference>
<dbReference type="PROSITE" id="PS00107">
    <property type="entry name" value="PROTEIN_KINASE_ATP"/>
    <property type="match status" value="1"/>
</dbReference>
<name>A0A345XSL8_9ACTN</name>
<feature type="compositionally biased region" description="Pro residues" evidence="6">
    <location>
        <begin position="323"/>
        <end position="336"/>
    </location>
</feature>
<dbReference type="SUPFAM" id="SSF56112">
    <property type="entry name" value="Protein kinase-like (PK-like)"/>
    <property type="match status" value="1"/>
</dbReference>
<dbReference type="PANTHER" id="PTHR43289">
    <property type="entry name" value="MITOGEN-ACTIVATED PROTEIN KINASE KINASE KINASE 20-RELATED"/>
    <property type="match status" value="1"/>
</dbReference>
<feature type="binding site" evidence="5">
    <location>
        <position position="43"/>
    </location>
    <ligand>
        <name>ATP</name>
        <dbReference type="ChEBI" id="CHEBI:30616"/>
    </ligand>
</feature>
<keyword evidence="3 9" id="KW-0418">Kinase</keyword>
<feature type="compositionally biased region" description="Basic and acidic residues" evidence="6">
    <location>
        <begin position="341"/>
        <end position="351"/>
    </location>
</feature>
<evidence type="ECO:0000313" key="10">
    <source>
        <dbReference type="Proteomes" id="UP000254425"/>
    </source>
</evidence>
<reference evidence="9 10" key="1">
    <citation type="submission" date="2018-07" db="EMBL/GenBank/DDBJ databases">
        <title>Draft genome of the type strain Streptomyces armeniacus ATCC 15676.</title>
        <authorList>
            <person name="Labana P."/>
            <person name="Gosse J.T."/>
            <person name="Boddy C.N."/>
        </authorList>
    </citation>
    <scope>NUCLEOTIDE SEQUENCE [LARGE SCALE GENOMIC DNA]</scope>
    <source>
        <strain evidence="9 10">ATCC 15676</strain>
    </source>
</reference>
<feature type="domain" description="Protein kinase" evidence="8">
    <location>
        <begin position="15"/>
        <end position="277"/>
    </location>
</feature>
<dbReference type="GO" id="GO:0005524">
    <property type="term" value="F:ATP binding"/>
    <property type="evidence" value="ECO:0007669"/>
    <property type="project" value="UniProtKB-UniRule"/>
</dbReference>
<evidence type="ECO:0000256" key="5">
    <source>
        <dbReference type="PROSITE-ProRule" id="PRU10141"/>
    </source>
</evidence>
<evidence type="ECO:0000256" key="1">
    <source>
        <dbReference type="ARBA" id="ARBA00022679"/>
    </source>
</evidence>
<evidence type="ECO:0000259" key="8">
    <source>
        <dbReference type="PROSITE" id="PS50011"/>
    </source>
</evidence>
<proteinExistence type="predicted"/>
<feature type="transmembrane region" description="Helical" evidence="7">
    <location>
        <begin position="360"/>
        <end position="380"/>
    </location>
</feature>
<keyword evidence="2 5" id="KW-0547">Nucleotide-binding</keyword>
<dbReference type="PANTHER" id="PTHR43289:SF34">
    <property type="entry name" value="SERINE_THREONINE-PROTEIN KINASE YBDM-RELATED"/>
    <property type="match status" value="1"/>
</dbReference>
<keyword evidence="7" id="KW-1133">Transmembrane helix</keyword>
<accession>A0A345XSL8</accession>
<dbReference type="PROSITE" id="PS00108">
    <property type="entry name" value="PROTEIN_KINASE_ST"/>
    <property type="match status" value="1"/>
</dbReference>
<evidence type="ECO:0000256" key="2">
    <source>
        <dbReference type="ARBA" id="ARBA00022741"/>
    </source>
</evidence>
<keyword evidence="7" id="KW-0812">Transmembrane</keyword>
<evidence type="ECO:0000256" key="3">
    <source>
        <dbReference type="ARBA" id="ARBA00022777"/>
    </source>
</evidence>
<dbReference type="Pfam" id="PF00069">
    <property type="entry name" value="Pkinase"/>
    <property type="match status" value="1"/>
</dbReference>
<evidence type="ECO:0000313" key="9">
    <source>
        <dbReference type="EMBL" id="AXK34634.1"/>
    </source>
</evidence>
<dbReference type="InterPro" id="IPR011009">
    <property type="entry name" value="Kinase-like_dom_sf"/>
</dbReference>
<evidence type="ECO:0000256" key="7">
    <source>
        <dbReference type="SAM" id="Phobius"/>
    </source>
</evidence>
<dbReference type="InterPro" id="IPR017441">
    <property type="entry name" value="Protein_kinase_ATP_BS"/>
</dbReference>
<evidence type="ECO:0000256" key="4">
    <source>
        <dbReference type="ARBA" id="ARBA00022840"/>
    </source>
</evidence>
<dbReference type="Proteomes" id="UP000254425">
    <property type="component" value="Chromosome"/>
</dbReference>
<organism evidence="9 10">
    <name type="scientific">Streptomyces armeniacus</name>
    <dbReference type="NCBI Taxonomy" id="83291"/>
    <lineage>
        <taxon>Bacteria</taxon>
        <taxon>Bacillati</taxon>
        <taxon>Actinomycetota</taxon>
        <taxon>Actinomycetes</taxon>
        <taxon>Kitasatosporales</taxon>
        <taxon>Streptomycetaceae</taxon>
        <taxon>Streptomyces</taxon>
    </lineage>
</organism>
<dbReference type="Gene3D" id="3.30.200.20">
    <property type="entry name" value="Phosphorylase Kinase, domain 1"/>
    <property type="match status" value="1"/>
</dbReference>
<keyword evidence="7" id="KW-0472">Membrane</keyword>
<keyword evidence="4 5" id="KW-0067">ATP-binding</keyword>
<feature type="region of interest" description="Disordered" evidence="6">
    <location>
        <begin position="296"/>
        <end position="359"/>
    </location>
</feature>
<dbReference type="PROSITE" id="PS50011">
    <property type="entry name" value="PROTEIN_KINASE_DOM"/>
    <property type="match status" value="1"/>
</dbReference>
<keyword evidence="9" id="KW-0723">Serine/threonine-protein kinase</keyword>
<protein>
    <submittedName>
        <fullName evidence="9">Serine/threonine protein kinase</fullName>
    </submittedName>
</protein>
<dbReference type="InterPro" id="IPR008271">
    <property type="entry name" value="Ser/Thr_kinase_AS"/>
</dbReference>
<keyword evidence="10" id="KW-1185">Reference proteome</keyword>
<dbReference type="InterPro" id="IPR000719">
    <property type="entry name" value="Prot_kinase_dom"/>
</dbReference>
<dbReference type="SMART" id="SM00220">
    <property type="entry name" value="S_TKc"/>
    <property type="match status" value="1"/>
</dbReference>
<dbReference type="EMBL" id="CP031320">
    <property type="protein sequence ID" value="AXK34634.1"/>
    <property type="molecule type" value="Genomic_DNA"/>
</dbReference>
<dbReference type="GO" id="GO:0004674">
    <property type="term" value="F:protein serine/threonine kinase activity"/>
    <property type="evidence" value="ECO:0007669"/>
    <property type="project" value="UniProtKB-KW"/>
</dbReference>
<gene>
    <name evidence="9" type="ORF">DVA86_20260</name>
</gene>
<feature type="region of interest" description="Disordered" evidence="6">
    <location>
        <begin position="386"/>
        <end position="417"/>
    </location>
</feature>
<feature type="compositionally biased region" description="Low complexity" evidence="6">
    <location>
        <begin position="313"/>
        <end position="322"/>
    </location>
</feature>
<dbReference type="AlphaFoldDB" id="A0A345XSL8"/>
<keyword evidence="1" id="KW-0808">Transferase</keyword>